<name>A0ABR4BU99_9HELO</name>
<evidence type="ECO:0000256" key="5">
    <source>
        <dbReference type="ARBA" id="ARBA00022989"/>
    </source>
</evidence>
<feature type="transmembrane region" description="Helical" evidence="7">
    <location>
        <begin position="237"/>
        <end position="258"/>
    </location>
</feature>
<protein>
    <recommendedName>
        <fullName evidence="7">Solute carrier family 40 member</fullName>
    </recommendedName>
</protein>
<feature type="transmembrane region" description="Helical" evidence="7">
    <location>
        <begin position="435"/>
        <end position="456"/>
    </location>
</feature>
<dbReference type="SUPFAM" id="SSF103473">
    <property type="entry name" value="MFS general substrate transporter"/>
    <property type="match status" value="1"/>
</dbReference>
<feature type="transmembrane region" description="Helical" evidence="7">
    <location>
        <begin position="98"/>
        <end position="118"/>
    </location>
</feature>
<keyword evidence="3 7" id="KW-0813">Transport</keyword>
<gene>
    <name evidence="8" type="ORF">VTL71DRAFT_7493</name>
</gene>
<evidence type="ECO:0000256" key="6">
    <source>
        <dbReference type="ARBA" id="ARBA00023136"/>
    </source>
</evidence>
<dbReference type="InterPro" id="IPR009716">
    <property type="entry name" value="Ferroportin-1"/>
</dbReference>
<organism evidence="8 9">
    <name type="scientific">Oculimacula yallundae</name>
    <dbReference type="NCBI Taxonomy" id="86028"/>
    <lineage>
        <taxon>Eukaryota</taxon>
        <taxon>Fungi</taxon>
        <taxon>Dikarya</taxon>
        <taxon>Ascomycota</taxon>
        <taxon>Pezizomycotina</taxon>
        <taxon>Leotiomycetes</taxon>
        <taxon>Helotiales</taxon>
        <taxon>Ploettnerulaceae</taxon>
        <taxon>Oculimacula</taxon>
    </lineage>
</organism>
<dbReference type="EMBL" id="JAZHXI010000019">
    <property type="protein sequence ID" value="KAL2061220.1"/>
    <property type="molecule type" value="Genomic_DNA"/>
</dbReference>
<dbReference type="PANTHER" id="PTHR11660">
    <property type="entry name" value="SOLUTE CARRIER FAMILY 40 MEMBER"/>
    <property type="match status" value="1"/>
</dbReference>
<feature type="transmembrane region" description="Helical" evidence="7">
    <location>
        <begin position="63"/>
        <end position="86"/>
    </location>
</feature>
<evidence type="ECO:0000256" key="2">
    <source>
        <dbReference type="ARBA" id="ARBA00006279"/>
    </source>
</evidence>
<evidence type="ECO:0000313" key="9">
    <source>
        <dbReference type="Proteomes" id="UP001595075"/>
    </source>
</evidence>
<feature type="transmembrane region" description="Helical" evidence="7">
    <location>
        <begin position="356"/>
        <end position="375"/>
    </location>
</feature>
<proteinExistence type="inferred from homology"/>
<evidence type="ECO:0000256" key="4">
    <source>
        <dbReference type="ARBA" id="ARBA00022692"/>
    </source>
</evidence>
<accession>A0ABR4BU99</accession>
<evidence type="ECO:0000313" key="8">
    <source>
        <dbReference type="EMBL" id="KAL2061220.1"/>
    </source>
</evidence>
<comment type="similarity">
    <text evidence="2 7">Belongs to the ferroportin (FP) (TC 2.A.100) family. SLC40A subfamily.</text>
</comment>
<feature type="transmembrane region" description="Helical" evidence="7">
    <location>
        <begin position="396"/>
        <end position="415"/>
    </location>
</feature>
<feature type="transmembrane region" description="Helical" evidence="7">
    <location>
        <begin position="130"/>
        <end position="152"/>
    </location>
</feature>
<dbReference type="Pfam" id="PF06963">
    <property type="entry name" value="FPN1"/>
    <property type="match status" value="1"/>
</dbReference>
<keyword evidence="4 7" id="KW-0812">Transmembrane</keyword>
<dbReference type="Proteomes" id="UP001595075">
    <property type="component" value="Unassembled WGS sequence"/>
</dbReference>
<evidence type="ECO:0000256" key="3">
    <source>
        <dbReference type="ARBA" id="ARBA00022448"/>
    </source>
</evidence>
<evidence type="ECO:0000256" key="1">
    <source>
        <dbReference type="ARBA" id="ARBA00004141"/>
    </source>
</evidence>
<evidence type="ECO:0000256" key="7">
    <source>
        <dbReference type="RuleBase" id="RU365065"/>
    </source>
</evidence>
<feature type="transmembrane region" description="Helical" evidence="7">
    <location>
        <begin position="314"/>
        <end position="336"/>
    </location>
</feature>
<feature type="transmembrane region" description="Helical" evidence="7">
    <location>
        <begin position="164"/>
        <end position="184"/>
    </location>
</feature>
<sequence length="531" mass="59857">MPAYEAGQELQHELHLLPAIPKIREEESDDEEPHLALLSSDEALLCDREHIFSRTLSIRWWKIYLLHFLFMWNSRTFEFVSIILVASAYPDDLTATSIRGMALTLSSILFASSVGSWIDNSSNRILPLRTGIIINHVSIIVIYLMWMFWPLVAVGNSSFKKKGFFGMIIILDVVQTLSATGYNLSITRDWIPTLVTSEKGSDYTLTHVNAVIARVNLFCKVVSPLLLPVIISAFSRGTWIFVITLITISVWVIEMYILRNISAEHPQLRSFKLQEMIPLELMEYVGAGTAKQPGLWGTASRLFYRHPAQRLRHFFSLPVWPAAICMAFLYLTVLVYSAPLITYLLQSGMPLELVTIARASGSLMGFVATFTTPLASEYLTQRIGALGRVPRKLSSWGIIGQFLALIPVVLVLQTLSPSFPRNASEGSTKSVSQASLFTIITLFGFLSFSRFFHWMYELMEQELEQSEVPISQRSTFSGTAQAICSCFDLLHWFATVVWGRPEQFKGLATASFEEMTIDVALVEFMIVKCED</sequence>
<keyword evidence="9" id="KW-1185">Reference proteome</keyword>
<keyword evidence="7" id="KW-0406">Ion transport</keyword>
<keyword evidence="5 7" id="KW-1133">Transmembrane helix</keyword>
<feature type="transmembrane region" description="Helical" evidence="7">
    <location>
        <begin position="205"/>
        <end position="231"/>
    </location>
</feature>
<comment type="subcellular location">
    <subcellularLocation>
        <location evidence="1 7">Membrane</location>
        <topology evidence="1 7">Multi-pass membrane protein</topology>
    </subcellularLocation>
</comment>
<reference evidence="8 9" key="1">
    <citation type="journal article" date="2024" name="Commun. Biol.">
        <title>Comparative genomic analysis of thermophilic fungi reveals convergent evolutionary adaptations and gene losses.</title>
        <authorList>
            <person name="Steindorff A.S."/>
            <person name="Aguilar-Pontes M.V."/>
            <person name="Robinson A.J."/>
            <person name="Andreopoulos B."/>
            <person name="LaButti K."/>
            <person name="Kuo A."/>
            <person name="Mondo S."/>
            <person name="Riley R."/>
            <person name="Otillar R."/>
            <person name="Haridas S."/>
            <person name="Lipzen A."/>
            <person name="Grimwood J."/>
            <person name="Schmutz J."/>
            <person name="Clum A."/>
            <person name="Reid I.D."/>
            <person name="Moisan M.C."/>
            <person name="Butler G."/>
            <person name="Nguyen T.T.M."/>
            <person name="Dewar K."/>
            <person name="Conant G."/>
            <person name="Drula E."/>
            <person name="Henrissat B."/>
            <person name="Hansel C."/>
            <person name="Singer S."/>
            <person name="Hutchinson M.I."/>
            <person name="de Vries R.P."/>
            <person name="Natvig D.O."/>
            <person name="Powell A.J."/>
            <person name="Tsang A."/>
            <person name="Grigoriev I.V."/>
        </authorList>
    </citation>
    <scope>NUCLEOTIDE SEQUENCE [LARGE SCALE GENOMIC DNA]</scope>
    <source>
        <strain evidence="8 9">CBS 494.80</strain>
    </source>
</reference>
<comment type="caution">
    <text evidence="8">The sequence shown here is derived from an EMBL/GenBank/DDBJ whole genome shotgun (WGS) entry which is preliminary data.</text>
</comment>
<keyword evidence="6 7" id="KW-0472">Membrane</keyword>
<comment type="function">
    <text evidence="7">May be involved in iron transport and iron homeostasis.</text>
</comment>
<dbReference type="InterPro" id="IPR036259">
    <property type="entry name" value="MFS_trans_sf"/>
</dbReference>
<dbReference type="PANTHER" id="PTHR11660:SF57">
    <property type="entry name" value="SOLUTE CARRIER FAMILY 40 MEMBER"/>
    <property type="match status" value="1"/>
</dbReference>